<feature type="compositionally biased region" description="Polar residues" evidence="1">
    <location>
        <begin position="1742"/>
        <end position="1756"/>
    </location>
</feature>
<feature type="region of interest" description="Disordered" evidence="1">
    <location>
        <begin position="1773"/>
        <end position="1796"/>
    </location>
</feature>
<evidence type="ECO:0000313" key="2">
    <source>
        <dbReference type="EMBL" id="CAD7262788.1"/>
    </source>
</evidence>
<name>A0A7R9G249_TIMSH</name>
<dbReference type="EMBL" id="OC003078">
    <property type="protein sequence ID" value="CAD7262788.1"/>
    <property type="molecule type" value="Genomic_DNA"/>
</dbReference>
<feature type="compositionally biased region" description="Basic and acidic residues" evidence="1">
    <location>
        <begin position="509"/>
        <end position="526"/>
    </location>
</feature>
<feature type="region of interest" description="Disordered" evidence="1">
    <location>
        <begin position="1474"/>
        <end position="1509"/>
    </location>
</feature>
<feature type="compositionally biased region" description="Polar residues" evidence="1">
    <location>
        <begin position="1269"/>
        <end position="1285"/>
    </location>
</feature>
<feature type="region of interest" description="Disordered" evidence="1">
    <location>
        <begin position="537"/>
        <end position="581"/>
    </location>
</feature>
<feature type="region of interest" description="Disordered" evidence="1">
    <location>
        <begin position="1098"/>
        <end position="1173"/>
    </location>
</feature>
<feature type="region of interest" description="Disordered" evidence="1">
    <location>
        <begin position="987"/>
        <end position="1065"/>
    </location>
</feature>
<feature type="region of interest" description="Disordered" evidence="1">
    <location>
        <begin position="1729"/>
        <end position="1756"/>
    </location>
</feature>
<feature type="region of interest" description="Disordered" evidence="1">
    <location>
        <begin position="814"/>
        <end position="839"/>
    </location>
</feature>
<reference evidence="2" key="1">
    <citation type="submission" date="2020-11" db="EMBL/GenBank/DDBJ databases">
        <authorList>
            <person name="Tran Van P."/>
        </authorList>
    </citation>
    <scope>NUCLEOTIDE SEQUENCE</scope>
</reference>
<feature type="compositionally biased region" description="Basic and acidic residues" evidence="1">
    <location>
        <begin position="1214"/>
        <end position="1227"/>
    </location>
</feature>
<feature type="compositionally biased region" description="Acidic residues" evidence="1">
    <location>
        <begin position="1245"/>
        <end position="1256"/>
    </location>
</feature>
<feature type="compositionally biased region" description="Polar residues" evidence="1">
    <location>
        <begin position="1341"/>
        <end position="1350"/>
    </location>
</feature>
<feature type="compositionally biased region" description="Low complexity" evidence="1">
    <location>
        <begin position="1392"/>
        <end position="1401"/>
    </location>
</feature>
<organism evidence="2">
    <name type="scientific">Timema shepardi</name>
    <name type="common">Walking stick</name>
    <dbReference type="NCBI Taxonomy" id="629360"/>
    <lineage>
        <taxon>Eukaryota</taxon>
        <taxon>Metazoa</taxon>
        <taxon>Ecdysozoa</taxon>
        <taxon>Arthropoda</taxon>
        <taxon>Hexapoda</taxon>
        <taxon>Insecta</taxon>
        <taxon>Pterygota</taxon>
        <taxon>Neoptera</taxon>
        <taxon>Polyneoptera</taxon>
        <taxon>Phasmatodea</taxon>
        <taxon>Timematodea</taxon>
        <taxon>Timematoidea</taxon>
        <taxon>Timematidae</taxon>
        <taxon>Timema</taxon>
    </lineage>
</organism>
<feature type="compositionally biased region" description="Polar residues" evidence="1">
    <location>
        <begin position="545"/>
        <end position="554"/>
    </location>
</feature>
<gene>
    <name evidence="2" type="ORF">TSIB3V08_LOCUS6884</name>
</gene>
<feature type="compositionally biased region" description="Low complexity" evidence="1">
    <location>
        <begin position="1330"/>
        <end position="1340"/>
    </location>
</feature>
<feature type="compositionally biased region" description="Low complexity" evidence="1">
    <location>
        <begin position="1552"/>
        <end position="1598"/>
    </location>
</feature>
<feature type="compositionally biased region" description="Polar residues" evidence="1">
    <location>
        <begin position="826"/>
        <end position="839"/>
    </location>
</feature>
<evidence type="ECO:0000256" key="1">
    <source>
        <dbReference type="SAM" id="MobiDB-lite"/>
    </source>
</evidence>
<feature type="region of interest" description="Disordered" evidence="1">
    <location>
        <begin position="1842"/>
        <end position="1868"/>
    </location>
</feature>
<feature type="region of interest" description="Disordered" evidence="1">
    <location>
        <begin position="1194"/>
        <end position="1435"/>
    </location>
</feature>
<feature type="compositionally biased region" description="Basic and acidic residues" evidence="1">
    <location>
        <begin position="1121"/>
        <end position="1139"/>
    </location>
</feature>
<feature type="compositionally biased region" description="Low complexity" evidence="1">
    <location>
        <begin position="1606"/>
        <end position="1618"/>
    </location>
</feature>
<proteinExistence type="predicted"/>
<feature type="compositionally biased region" description="Low complexity" evidence="1">
    <location>
        <begin position="1845"/>
        <end position="1865"/>
    </location>
</feature>
<feature type="compositionally biased region" description="Basic and acidic residues" evidence="1">
    <location>
        <begin position="1528"/>
        <end position="1541"/>
    </location>
</feature>
<feature type="region of interest" description="Disordered" evidence="1">
    <location>
        <begin position="507"/>
        <end position="526"/>
    </location>
</feature>
<sequence>MTGNGRAMMWAIQHSLVCRKGEKDTPDSPSHLKPTLIVRGSPLFITNIEGTPGERRPFLYTTDLRDAAAYQRRDFIIWSRQQRPLTPSWHNTCSGLVNNRVSPWTINCVKIAFGGHSVVPVSKTCVDQPPAPTWGWEKDWRVGGGRADVDGSCWQVERPARPTFPSPPILLLAIQSSLARRLERTEEVYQRFSGKPPDPEFEHNLTVISSLVYCESDVLNHAATEAGFPQCCTSSYLKTCVCKGLGGPVFATLDSQFPSFSLTFSPVSPVIFTRAVHPTEIRTSIYPFSAVELNTTSALANYTTEAENEEWGAVEEQPFSGRFYWYHIAIRAYHDNDTFNSSAIQVQRSGRYFSVEGCKMRTRDQIFDTSSRGRHHIGKGILCDEGVWQRPSTESERERLATFSKGLSSLMCHLKRTTVEIVDTEDTPLSMSANGWRPVIPSSPNYKHRQFGGSSHPVLGKLQAHMEAAEKAKKEVGAATAESSKVEVFAPAPPSLLGSFSLVGQATARGRDNPDKNKVTEQEDRLPEGRIVYSAHLVPPPLQPSTPTGATRGQQAARYQDAEEQRQTYFIQPPSSKDSQSYFDKYPQLKQPSGVFPPLEHSSFSTQYQNNYFPSSHQSANVNLGQSSSGYKEPKPGFYLQAGLSSLGNQQDFKIIPDFKSLPDFKTSPESIQYFKDYSNTNANTYLSQSFNRPNQDSVYNIPPEKTFGDGTEVEKQVYYVKHINPNNYAVSDDQKDKLVYPRPQKSPSEVEIIHGSGPQLTFYSTPPPEEYKYDSQKIVNHVREDSRQPIIGLGGLSSFYSTTPTPTPLDLYLSPSPSSAHNKPLPTNSLSDYSSTLQPSQEELNPLQFLTAPGVPMHSPGDRGRITRPYFREERPVQYESGSNTNTKTVVNKQIQPMFDPLKIPSATDVEEGQHIFLPTIPPSGQNFLQKPKYRDGITLPPAESNEVSTQSIRVKETFHHQTEYATEYENDVATASPTKAFLNPIENENASTKPPTKGGQRPYYPTRRPINKRPRPVQKNQEEIIPDVQEQDTVQEYRDTTTEPPQTRRPPAPLEDEKYSTEQATAEDIQKYTHTYPSRRPSQGHTFDEIKAHGHETYFESSTKPHRIRRPTTQSTRDGGYKEKHTTSQDTKDDNRRPQRTRKPIPTRVEHEDMSLENHNSNIQIKYNRRPFPQRIENQESKEEQYYIQDYNQDTVRTHTSRRPTTSTWPPQRHEDTQDSDTHGDTRRKRPYGQRKRLPLYQDDGELPQDEEISSQDTDQHRPYNSRRPSSQRGQVSYSNDGNTLKKQEEKPRRRPYTNNSRRPTSQSPRESVEFRNENDSNEGNVQTTRPTYTRTRTSQFDDQNNYETTRQRRTTTQAPFLDSEEQATRFDENNNFYAPSPADDNEINTISSTTTSTTAKPSRRYPSSSKLRNRERYSSRIQAAEHPRVEPEHELEVRELPIVSYPELGDRLPQSHRHTYEINYDSKVSPTQSVDLGEDGHLNLHSSQSKGEYFNRNNNNNEDDLTAHNVNIIPEELEEEYENDEQSRDNPPEEHLENENYDDVTTHVSTTKPTSSITPPTTSSTTSTTTSTTTTTTTTPAPSTTTMITTTSTTMSPPPPTTLPLSSSTPETTTPILATISSNRIRPRIRPGVNSTRPRFSVKDYRQRLNRVNGGNSDDEDSYVSSSDKNEAEVSLLPQRLRYPSRTRGSYSYKNEDTIKNEAITTTTELTRNKYRSKDGLKYTGMRTRTTTTPAPEVDQTTPSEKVNPFKPSTNRYKFGTGKYFSRYHATSPSPLGSNQNETSNDSSSATTPRIVMKPKGVFSAVRRTLPIRTRAENNDTISTSAVVYTLPSYITASPDISNSSLNEASTTESSATQTTSTNKFRRIKPKIDDISSPFLLSFSETTSEQDEHLKNKLTATLTTVETVTPAVITRNTHMREETTTPTAPLGKLTTLEDTMPTSLMEDLVSPSQRVADLTSAATASGYFNSPSPSGRQTNLRITMATEDPILPIEAFFPVWSNKD</sequence>
<feature type="compositionally biased region" description="Polar residues" evidence="1">
    <location>
        <begin position="1299"/>
        <end position="1312"/>
    </location>
</feature>
<feature type="compositionally biased region" description="Polar residues" evidence="1">
    <location>
        <begin position="1773"/>
        <end position="1795"/>
    </location>
</feature>
<accession>A0A7R9G249</accession>
<feature type="compositionally biased region" description="Polar residues" evidence="1">
    <location>
        <begin position="567"/>
        <end position="581"/>
    </location>
</feature>
<feature type="region of interest" description="Disordered" evidence="1">
    <location>
        <begin position="1521"/>
        <end position="1675"/>
    </location>
</feature>
<protein>
    <submittedName>
        <fullName evidence="2">Uncharacterized protein</fullName>
    </submittedName>
</protein>
<feature type="compositionally biased region" description="Basic and acidic residues" evidence="1">
    <location>
        <begin position="1415"/>
        <end position="1435"/>
    </location>
</feature>
<feature type="compositionally biased region" description="Basic residues" evidence="1">
    <location>
        <begin position="1228"/>
        <end position="1240"/>
    </location>
</feature>